<protein>
    <submittedName>
        <fullName evidence="2">Uncharacterized protein</fullName>
    </submittedName>
</protein>
<feature type="compositionally biased region" description="Basic and acidic residues" evidence="1">
    <location>
        <begin position="636"/>
        <end position="656"/>
    </location>
</feature>
<evidence type="ECO:0000313" key="3">
    <source>
        <dbReference type="Proteomes" id="UP000799750"/>
    </source>
</evidence>
<dbReference type="OrthoDB" id="2922289at2759"/>
<evidence type="ECO:0000256" key="1">
    <source>
        <dbReference type="SAM" id="MobiDB-lite"/>
    </source>
</evidence>
<dbReference type="Proteomes" id="UP000799750">
    <property type="component" value="Unassembled WGS sequence"/>
</dbReference>
<organism evidence="2 3">
    <name type="scientific">Lophium mytilinum</name>
    <dbReference type="NCBI Taxonomy" id="390894"/>
    <lineage>
        <taxon>Eukaryota</taxon>
        <taxon>Fungi</taxon>
        <taxon>Dikarya</taxon>
        <taxon>Ascomycota</taxon>
        <taxon>Pezizomycotina</taxon>
        <taxon>Dothideomycetes</taxon>
        <taxon>Pleosporomycetidae</taxon>
        <taxon>Mytilinidiales</taxon>
        <taxon>Mytilinidiaceae</taxon>
        <taxon>Lophium</taxon>
    </lineage>
</organism>
<accession>A0A6A6REB7</accession>
<sequence length="780" mass="90681">MRVDNHLPMRKAPGEDNVRFIESTFSIYDPPCDCLDCQEFWYTREEQSVDRQAYETRVAAEEVKKMISHYQTQIFEDRKYLQEVCASHGDTILSRWKKRSRDKREAWILKANPTLCEHKWFTFRYMANFPSWKEGRRERKTFLLPYLSVEGLKSDPALFLSLLHNRAHYHPQEWAPYDSRQFVVPWFQGFMYPEFSDLCVSVQGTHYGETANFDAAAAHRADIIGFPRGRLIMEAQGRLMKFLRNLVTEILDGVDLGKPGSSSKWIELTQGGFKQSGSLEVWSPFTHQPFSAPPVFNIDALLAIAQSRVEAMGDHLWLLQTDSKYLSRHLKIVRDCAVYKNPALRDPNVVGIGLAGEIFQDFHEYLWWQWVLVECRNVQEQYLRFRDSIHPGQRLPPRYEDALGALELVLVNLMHSRAKQITALVPQRPGFRHIWEPERGSSPGEFFFRRKQATPIEDDPPKEKARIDSLLYEKLSNFSANAYMLGMVRLHRPLYRARDIMKVTDDRKAFRYFRCRMASNRDLELSWAPNHAIGNLLEKFSELPQPGLTKNRNWLLAEEESRKMQNSIWRMILVSFYDTYGKAVPKDIDEDSQVLCAETTPQYKAAIEAERRNVLIEVQRKEEEDSKAPQSFWGKADTEKESRSAESKAKVKTRPNETAEPIKIIREAEDVPRQSQQPKITVRQRTLDIISMMYPSITEESSKSVEWNDFVNAMAELHFSASHGGGSAVVFEPIKGNPRGWEGRIVFHKPHPVTKIDSVMIRSMGKRMNKWFGWEHAMFA</sequence>
<gene>
    <name evidence="2" type="ORF">BU16DRAFT_576900</name>
</gene>
<name>A0A6A6REB7_9PEZI</name>
<dbReference type="PANTHER" id="PTHR40788">
    <property type="entry name" value="CLR5 DOMAIN-CONTAINING PROTEIN-RELATED"/>
    <property type="match status" value="1"/>
</dbReference>
<dbReference type="AlphaFoldDB" id="A0A6A6REB7"/>
<feature type="region of interest" description="Disordered" evidence="1">
    <location>
        <begin position="620"/>
        <end position="656"/>
    </location>
</feature>
<evidence type="ECO:0000313" key="2">
    <source>
        <dbReference type="EMBL" id="KAF2503019.1"/>
    </source>
</evidence>
<proteinExistence type="predicted"/>
<reference evidence="2" key="1">
    <citation type="journal article" date="2020" name="Stud. Mycol.">
        <title>101 Dothideomycetes genomes: a test case for predicting lifestyles and emergence of pathogens.</title>
        <authorList>
            <person name="Haridas S."/>
            <person name="Albert R."/>
            <person name="Binder M."/>
            <person name="Bloem J."/>
            <person name="Labutti K."/>
            <person name="Salamov A."/>
            <person name="Andreopoulos B."/>
            <person name="Baker S."/>
            <person name="Barry K."/>
            <person name="Bills G."/>
            <person name="Bluhm B."/>
            <person name="Cannon C."/>
            <person name="Castanera R."/>
            <person name="Culley D."/>
            <person name="Daum C."/>
            <person name="Ezra D."/>
            <person name="Gonzalez J."/>
            <person name="Henrissat B."/>
            <person name="Kuo A."/>
            <person name="Liang C."/>
            <person name="Lipzen A."/>
            <person name="Lutzoni F."/>
            <person name="Magnuson J."/>
            <person name="Mondo S."/>
            <person name="Nolan M."/>
            <person name="Ohm R."/>
            <person name="Pangilinan J."/>
            <person name="Park H.-J."/>
            <person name="Ramirez L."/>
            <person name="Alfaro M."/>
            <person name="Sun H."/>
            <person name="Tritt A."/>
            <person name="Yoshinaga Y."/>
            <person name="Zwiers L.-H."/>
            <person name="Turgeon B."/>
            <person name="Goodwin S."/>
            <person name="Spatafora J."/>
            <person name="Crous P."/>
            <person name="Grigoriev I."/>
        </authorList>
    </citation>
    <scope>NUCLEOTIDE SEQUENCE</scope>
    <source>
        <strain evidence="2">CBS 269.34</strain>
    </source>
</reference>
<dbReference type="PANTHER" id="PTHR40788:SF1">
    <property type="entry name" value="IPA PROTEIN"/>
    <property type="match status" value="1"/>
</dbReference>
<keyword evidence="3" id="KW-1185">Reference proteome</keyword>
<dbReference type="EMBL" id="MU004181">
    <property type="protein sequence ID" value="KAF2503019.1"/>
    <property type="molecule type" value="Genomic_DNA"/>
</dbReference>